<dbReference type="InterPro" id="IPR041437">
    <property type="entry name" value="GH115_C"/>
</dbReference>
<dbReference type="EMBL" id="WWCU01000036">
    <property type="protein sequence ID" value="MYN10329.1"/>
    <property type="molecule type" value="Genomic_DNA"/>
</dbReference>
<dbReference type="Gene3D" id="3.20.20.520">
    <property type="entry name" value="Glycosyl hydrolase family 115"/>
    <property type="match status" value="1"/>
</dbReference>
<proteinExistence type="predicted"/>
<protein>
    <submittedName>
        <fullName evidence="4">Glycosyl hydrolase</fullName>
    </submittedName>
</protein>
<dbReference type="Gene3D" id="3.30.379.10">
    <property type="entry name" value="Chitobiase/beta-hexosaminidase domain 2-like"/>
    <property type="match status" value="1"/>
</dbReference>
<dbReference type="GO" id="GO:0016787">
    <property type="term" value="F:hydrolase activity"/>
    <property type="evidence" value="ECO:0007669"/>
    <property type="project" value="UniProtKB-KW"/>
</dbReference>
<dbReference type="Pfam" id="PF15979">
    <property type="entry name" value="Glyco_hydro_115"/>
    <property type="match status" value="1"/>
</dbReference>
<evidence type="ECO:0000256" key="2">
    <source>
        <dbReference type="SAM" id="SignalP"/>
    </source>
</evidence>
<feature type="domain" description="Gylcosyl hydrolase 115 C-terminal" evidence="3">
    <location>
        <begin position="781"/>
        <end position="948"/>
    </location>
</feature>
<reference evidence="4 5" key="1">
    <citation type="submission" date="2019-12" db="EMBL/GenBank/DDBJ databases">
        <title>Novel species isolated from a subtropical stream in China.</title>
        <authorList>
            <person name="Lu H."/>
        </authorList>
    </citation>
    <scope>NUCLEOTIDE SEQUENCE [LARGE SCALE GENOMIC DNA]</scope>
    <source>
        <strain evidence="4 5">FT127W</strain>
    </source>
</reference>
<dbReference type="InterPro" id="IPR031924">
    <property type="entry name" value="GH115"/>
</dbReference>
<dbReference type="SUPFAM" id="SSF55545">
    <property type="entry name" value="beta-N-acetylhexosaminidase-like domain"/>
    <property type="match status" value="1"/>
</dbReference>
<feature type="chain" id="PRO_5030610039" evidence="2">
    <location>
        <begin position="23"/>
        <end position="953"/>
    </location>
</feature>
<evidence type="ECO:0000256" key="1">
    <source>
        <dbReference type="ARBA" id="ARBA00022801"/>
    </source>
</evidence>
<dbReference type="InterPro" id="IPR029018">
    <property type="entry name" value="Hex-like_dom2"/>
</dbReference>
<dbReference type="Pfam" id="PF17829">
    <property type="entry name" value="GH115_C"/>
    <property type="match status" value="1"/>
</dbReference>
<dbReference type="Gene3D" id="2.60.120.1620">
    <property type="match status" value="1"/>
</dbReference>
<sequence>MKFITRAACAVLMLACALPAFALGQKPFVAFERTDANAVGLLHDGGVAKLYVDSADHTGVLRAAADLQSDIKRVGGTLPELVKSSSAAGADVVIIGTVGKSALIDKLVRSGALDVSAIKGKWEAWQVQTLKNPMPGVERALVIAGSDKRGTIYGIYEVSEQIGVSPWYWWADVPPKQRQAIYASAPARVNDAPAVQYRGIFLNDEAPALTGWAKQQYGGYNHKFYEKVFELLLRLRGNYLWPAMWDAAFFDDDKLNGVRAEEYGVVIGTSHHEPMMRAHKEWDRYGKGAWDYSKNETVLKDFWRGGLRASKGTEKIVTLGMRGDGDEPMSEQSNVALLERIVKDQREIIAQQINPDMSKVPQVWALYKEVQEYYEKGMRVPDDVLLLWCDDNWANIRRLPTPEERKRSGGAGVYYHFDYVGGPRSYKWLNVTPIPKIWEQMRLAWEYDAKRMWIVNVGDLKPMEVPIEFFLSYAWNPSAWPAERLPDYLKLWAAREFSPEYADDIADIVAKYTKYNGRRKPEQLEPGTYSQVNYNEAARITAEYKDLAARANKIDAALPSEQRDAFFQLVQYPVNAGAVVNEMYTLAAQNQLYARQGRAFTNDLAERVRGLFKQDAELARQYMEDVSDGKWNHMMSQTHLGYTYWNQPPRNVMPAVSELQLPKAGDLGVAVEGSEFAWPGQNGDKLTLPALEAGNKQTRWLEVFNRGQLAFNYTVTASDPWIVLSTPGGRVVREKRITVDVRWADVPPGVTEATLTVEGAGSKTRVKVPLRRAVQAASGSYVESQGVVSIEAEHYANAVAKEGWQWLRIPDHGRTLSAMTTLPASAALSLPGAAEGMRLEYKVHLLTPGEVTLHTTLAPTLKFQPGEGFRYAVSFDGEAPQVVNVHADASQRFWERAVSDGAVVFKTKHKLAAGAHTLKFWAVDPALVLQKLVIDAGGLKPSYLGPQESPKAP</sequence>
<dbReference type="Proteomes" id="UP000450676">
    <property type="component" value="Unassembled WGS sequence"/>
</dbReference>
<evidence type="ECO:0000313" key="5">
    <source>
        <dbReference type="Proteomes" id="UP000450676"/>
    </source>
</evidence>
<dbReference type="Gene3D" id="1.20.58.2150">
    <property type="match status" value="1"/>
</dbReference>
<dbReference type="InterPro" id="IPR042301">
    <property type="entry name" value="GH115_sf"/>
</dbReference>
<feature type="signal peptide" evidence="2">
    <location>
        <begin position="1"/>
        <end position="22"/>
    </location>
</feature>
<comment type="caution">
    <text evidence="4">The sequence shown here is derived from an EMBL/GenBank/DDBJ whole genome shotgun (WGS) entry which is preliminary data.</text>
</comment>
<dbReference type="GO" id="GO:0005975">
    <property type="term" value="P:carbohydrate metabolic process"/>
    <property type="evidence" value="ECO:0007669"/>
    <property type="project" value="UniProtKB-ARBA"/>
</dbReference>
<evidence type="ECO:0000259" key="3">
    <source>
        <dbReference type="Pfam" id="PF17829"/>
    </source>
</evidence>
<organism evidence="4 5">
    <name type="scientific">Pseudoduganella aquatica</name>
    <dbReference type="NCBI Taxonomy" id="2660641"/>
    <lineage>
        <taxon>Bacteria</taxon>
        <taxon>Pseudomonadati</taxon>
        <taxon>Pseudomonadota</taxon>
        <taxon>Betaproteobacteria</taxon>
        <taxon>Burkholderiales</taxon>
        <taxon>Oxalobacteraceae</taxon>
        <taxon>Telluria group</taxon>
        <taxon>Pseudoduganella</taxon>
    </lineage>
</organism>
<name>A0A7X4KNI5_9BURK</name>
<dbReference type="AlphaFoldDB" id="A0A7X4KNI5"/>
<dbReference type="PANTHER" id="PTHR37842">
    <property type="match status" value="1"/>
</dbReference>
<keyword evidence="1 4" id="KW-0378">Hydrolase</keyword>
<dbReference type="RefSeq" id="WP_161074623.1">
    <property type="nucleotide sequence ID" value="NZ_WWCU01000036.1"/>
</dbReference>
<accession>A0A7X4KNI5</accession>
<dbReference type="PANTHER" id="PTHR37842:SF2">
    <property type="entry name" value="GYLCOSYL HYDROLASE 115 C-TERMINAL DOMAIN-CONTAINING PROTEIN"/>
    <property type="match status" value="1"/>
</dbReference>
<gene>
    <name evidence="4" type="ORF">GTP77_23680</name>
</gene>
<evidence type="ECO:0000313" key="4">
    <source>
        <dbReference type="EMBL" id="MYN10329.1"/>
    </source>
</evidence>
<keyword evidence="5" id="KW-1185">Reference proteome</keyword>
<keyword evidence="2" id="KW-0732">Signal</keyword>